<keyword evidence="3" id="KW-0238">DNA-binding</keyword>
<dbReference type="InterPro" id="IPR002100">
    <property type="entry name" value="TF_MADSbox"/>
</dbReference>
<evidence type="ECO:0000313" key="7">
    <source>
        <dbReference type="EMBL" id="CAK9322036.1"/>
    </source>
</evidence>
<dbReference type="PRINTS" id="PR00404">
    <property type="entry name" value="MADSDOMAIN"/>
</dbReference>
<reference evidence="7 8" key="1">
    <citation type="submission" date="2024-03" db="EMBL/GenBank/DDBJ databases">
        <authorList>
            <person name="Gkanogiannis A."/>
            <person name="Becerra Lopez-Lavalle L."/>
        </authorList>
    </citation>
    <scope>NUCLEOTIDE SEQUENCE [LARGE SCALE GENOMIC DNA]</scope>
</reference>
<keyword evidence="4" id="KW-0804">Transcription</keyword>
<accession>A0ABP0YNU6</accession>
<protein>
    <recommendedName>
        <fullName evidence="6">MADS-box domain-containing protein</fullName>
    </recommendedName>
</protein>
<dbReference type="Pfam" id="PF00319">
    <property type="entry name" value="SRF-TF"/>
    <property type="match status" value="1"/>
</dbReference>
<dbReference type="EMBL" id="OZ021739">
    <property type="protein sequence ID" value="CAK9322036.1"/>
    <property type="molecule type" value="Genomic_DNA"/>
</dbReference>
<organism evidence="7 8">
    <name type="scientific">Citrullus colocynthis</name>
    <name type="common">colocynth</name>
    <dbReference type="NCBI Taxonomy" id="252529"/>
    <lineage>
        <taxon>Eukaryota</taxon>
        <taxon>Viridiplantae</taxon>
        <taxon>Streptophyta</taxon>
        <taxon>Embryophyta</taxon>
        <taxon>Tracheophyta</taxon>
        <taxon>Spermatophyta</taxon>
        <taxon>Magnoliopsida</taxon>
        <taxon>eudicotyledons</taxon>
        <taxon>Gunneridae</taxon>
        <taxon>Pentapetalae</taxon>
        <taxon>rosids</taxon>
        <taxon>fabids</taxon>
        <taxon>Cucurbitales</taxon>
        <taxon>Cucurbitaceae</taxon>
        <taxon>Benincaseae</taxon>
        <taxon>Citrullus</taxon>
    </lineage>
</organism>
<dbReference type="PANTHER" id="PTHR48019">
    <property type="entry name" value="SERUM RESPONSE FACTOR HOMOLOG"/>
    <property type="match status" value="1"/>
</dbReference>
<dbReference type="SMART" id="SM00432">
    <property type="entry name" value="MADS"/>
    <property type="match status" value="1"/>
</dbReference>
<evidence type="ECO:0000313" key="8">
    <source>
        <dbReference type="Proteomes" id="UP001642487"/>
    </source>
</evidence>
<sequence>MGRGKLSLNLIPNRKSRISTFKKRKNSLMKKASELSTLCDVRTCVLIHGPASSSTEDPSSQSELEFHSWPSNRTDLEAMIRAYGTTSSCNFQNPKCFSMTDFFLDRKRKIESETCKLRQKVDDVCPKWDKRLELMSEHELREFMEGLNVKIEAANGMIDLMEADYGDLFGQLCSENSVQMRGDSNPTTPLPSWANPNEEEVATDEFNNSRYLQMVLEEEEEVNYMVHYANLMNAEFDCYNNIEHLMIPTGNL</sequence>
<dbReference type="Gene3D" id="3.40.1810.10">
    <property type="entry name" value="Transcription factor, MADS-box"/>
    <property type="match status" value="1"/>
</dbReference>
<gene>
    <name evidence="7" type="ORF">CITCOLO1_LOCUS14145</name>
</gene>
<evidence type="ECO:0000256" key="3">
    <source>
        <dbReference type="ARBA" id="ARBA00023125"/>
    </source>
</evidence>
<comment type="subcellular location">
    <subcellularLocation>
        <location evidence="1">Nucleus</location>
    </subcellularLocation>
</comment>
<dbReference type="PROSITE" id="PS50066">
    <property type="entry name" value="MADS_BOX_2"/>
    <property type="match status" value="1"/>
</dbReference>
<dbReference type="InterPro" id="IPR050142">
    <property type="entry name" value="MADS-box/MEF2_TF"/>
</dbReference>
<proteinExistence type="predicted"/>
<evidence type="ECO:0000256" key="5">
    <source>
        <dbReference type="ARBA" id="ARBA00023242"/>
    </source>
</evidence>
<dbReference type="CDD" id="cd00120">
    <property type="entry name" value="MADS"/>
    <property type="match status" value="1"/>
</dbReference>
<keyword evidence="5" id="KW-0539">Nucleus</keyword>
<dbReference type="InterPro" id="IPR036879">
    <property type="entry name" value="TF_MADSbox_sf"/>
</dbReference>
<dbReference type="SUPFAM" id="SSF55455">
    <property type="entry name" value="SRF-like"/>
    <property type="match status" value="1"/>
</dbReference>
<keyword evidence="8" id="KW-1185">Reference proteome</keyword>
<evidence type="ECO:0000256" key="4">
    <source>
        <dbReference type="ARBA" id="ARBA00023163"/>
    </source>
</evidence>
<feature type="domain" description="MADS-box" evidence="6">
    <location>
        <begin position="1"/>
        <end position="47"/>
    </location>
</feature>
<evidence type="ECO:0000259" key="6">
    <source>
        <dbReference type="PROSITE" id="PS50066"/>
    </source>
</evidence>
<name>A0ABP0YNU6_9ROSI</name>
<evidence type="ECO:0000256" key="2">
    <source>
        <dbReference type="ARBA" id="ARBA00023015"/>
    </source>
</evidence>
<keyword evidence="2" id="KW-0805">Transcription regulation</keyword>
<evidence type="ECO:0000256" key="1">
    <source>
        <dbReference type="ARBA" id="ARBA00004123"/>
    </source>
</evidence>
<dbReference type="Proteomes" id="UP001642487">
    <property type="component" value="Chromosome 5"/>
</dbReference>